<accession>A0A6B9LJ45</accession>
<proteinExistence type="predicted"/>
<dbReference type="Proteomes" id="UP000463946">
    <property type="component" value="Segment"/>
</dbReference>
<dbReference type="NCBIfam" id="NF033847">
    <property type="entry name" value="MCP_Sipho"/>
    <property type="match status" value="1"/>
</dbReference>
<gene>
    <name evidence="2" type="primary">17</name>
    <name evidence="2" type="ORF">PBI_BIRDSNEST_17</name>
</gene>
<dbReference type="InterPro" id="IPR047790">
    <property type="entry name" value="MCP_Sipho"/>
</dbReference>
<dbReference type="RefSeq" id="YP_009949476.1">
    <property type="nucleotide sequence ID" value="NC_051581.1"/>
</dbReference>
<name>A0A6B9LJ45_9CAUD</name>
<evidence type="ECO:0000313" key="3">
    <source>
        <dbReference type="Proteomes" id="UP000463946"/>
    </source>
</evidence>
<reference evidence="2 3" key="1">
    <citation type="submission" date="2019-12" db="EMBL/GenBank/DDBJ databases">
        <authorList>
            <person name="Lauer M.J."/>
            <person name="Curtus N.L."/>
            <person name="Garlena R.A."/>
            <person name="Russell D.A."/>
            <person name="Pope W.H."/>
            <person name="Jacobs-Sera D."/>
            <person name="Hatfull G.F."/>
        </authorList>
    </citation>
    <scope>NUCLEOTIDE SEQUENCE [LARGE SCALE GENOMIC DNA]</scope>
</reference>
<dbReference type="KEGG" id="vg:60320881"/>
<evidence type="ECO:0000256" key="1">
    <source>
        <dbReference type="SAM" id="MobiDB-lite"/>
    </source>
</evidence>
<dbReference type="EMBL" id="MN813686">
    <property type="protein sequence ID" value="QHB37319.1"/>
    <property type="molecule type" value="Genomic_DNA"/>
</dbReference>
<dbReference type="GeneID" id="60320881"/>
<organism evidence="2 3">
    <name type="scientific">Mycobacterium phage BirdsNest</name>
    <dbReference type="NCBI Taxonomy" id="2686231"/>
    <lineage>
        <taxon>Viruses</taxon>
        <taxon>Duplodnaviria</taxon>
        <taxon>Heunggongvirae</taxon>
        <taxon>Uroviricota</taxon>
        <taxon>Caudoviricetes</taxon>
        <taxon>Bclasvirinae</taxon>
        <taxon>Birdsnestvirus</taxon>
        <taxon>Birdsnestvirus birdsnest</taxon>
    </lineage>
</organism>
<feature type="region of interest" description="Disordered" evidence="1">
    <location>
        <begin position="146"/>
        <end position="205"/>
    </location>
</feature>
<sequence>MHTRSLVFVSREALARVVYRSADRRKINSLTQTEEIAVSLPSARHRRVNILARAVGQFAHQMPEQLPETVEELDALLNAARAEINVIAARRANGETLTGADRDRLKSILGDIDTLTSARAEAATAASAGEPADEAELDALLAQAQGGTEGGEGQPEGEPEGQPEGEPEGGNEGGEGQPEGQPAGQVQEPVMAGAPSNGARPVTFAGAGAGGVPPAAVATKAPGWQLHPGAPGFKEGMGKVGFKEISLALESIRPGSRAAIRPNRPNKTMDGQEFARQVVSTLEREVEVVGDSHALVAAITEATKSRNLAEPTFDKRGSLVAAGGWCAPSEQLYDFCDVPDATDLVSLPEITINRGGIRWPREPDLSGIFEDFEWFFTEPELEATDAEGNPTAIKTCVEVPCPEDFDEIRLNAMGWCVEAGILQEQGWPELVEWFMRSLTQEHIRALSRRTILNMVAGSGAPIVIPPTSTLGAAPSVLNTLALMATNIRLKRGLARNATIEGVAPSWFHEVLRADLAMRAGGIEVFAITDAQINSALAARNISLQFVGDWQTRAAGLPGNLATLVWPETVDVLLYPAGTWFRSMSNVIELGVMYPKEQLQVNRFTRMFTEDALAVGKRCGESVVVRIPLDVSGATGQPVRATNVTP</sequence>
<protein>
    <submittedName>
        <fullName evidence="2">Major capsid hexamer protein</fullName>
    </submittedName>
</protein>
<feature type="compositionally biased region" description="Low complexity" evidence="1">
    <location>
        <begin position="178"/>
        <end position="189"/>
    </location>
</feature>
<feature type="compositionally biased region" description="Acidic residues" evidence="1">
    <location>
        <begin position="155"/>
        <end position="169"/>
    </location>
</feature>
<keyword evidence="3" id="KW-1185">Reference proteome</keyword>
<evidence type="ECO:0000313" key="2">
    <source>
        <dbReference type="EMBL" id="QHB37319.1"/>
    </source>
</evidence>